<keyword evidence="2" id="KW-0732">Signal</keyword>
<feature type="compositionally biased region" description="Low complexity" evidence="1">
    <location>
        <begin position="76"/>
        <end position="94"/>
    </location>
</feature>
<gene>
    <name evidence="3" type="ORF">CSPHI_01930</name>
</gene>
<dbReference type="STRING" id="1437874.CSPHI_01930"/>
<evidence type="ECO:0000256" key="1">
    <source>
        <dbReference type="SAM" id="MobiDB-lite"/>
    </source>
</evidence>
<feature type="chain" id="PRO_5039340840" evidence="2">
    <location>
        <begin position="38"/>
        <end position="172"/>
    </location>
</feature>
<name>A0A1L7CW18_9CORY</name>
<protein>
    <submittedName>
        <fullName evidence="3">Uncharacterized protein</fullName>
    </submittedName>
</protein>
<dbReference type="KEGG" id="csph:CSPHI_01930"/>
<proteinExistence type="predicted"/>
<evidence type="ECO:0000313" key="3">
    <source>
        <dbReference type="EMBL" id="APT90043.1"/>
    </source>
</evidence>
<accession>A0A1L7CW18</accession>
<reference evidence="3 4" key="1">
    <citation type="submission" date="2014-08" db="EMBL/GenBank/DDBJ databases">
        <title>Complete genome sequence of Corynebacterium sphenisci CECT 5990(T) (=DSM 44792(T)), isolated from healthy wild penguins.</title>
        <authorList>
            <person name="Ruckert C."/>
            <person name="Albersmeier A."/>
            <person name="Winkler A."/>
            <person name="Kalinowski J."/>
        </authorList>
    </citation>
    <scope>NUCLEOTIDE SEQUENCE [LARGE SCALE GENOMIC DNA]</scope>
    <source>
        <strain evidence="3 4">DSM 44792</strain>
    </source>
</reference>
<dbReference type="RefSeq" id="WP_075691248.1">
    <property type="nucleotide sequence ID" value="NZ_CP009248.1"/>
</dbReference>
<sequence>MTAPTPRTGRLRRGAAALAAGGMLAAGLVGCSPSMLADLAEELDDGGPAPGYTTPTVAEHTWSLEDDLATLDDYRSSTPEPSTSTTTSTTTATTTATITAEPEYAPAEQWPSAPYAAPAGYQWTTEGPYGTGTSTNCEQIAYSDHTGGAAEDYTGCFEMSDGWHYYALRRLG</sequence>
<dbReference type="PROSITE" id="PS51257">
    <property type="entry name" value="PROKAR_LIPOPROTEIN"/>
    <property type="match status" value="1"/>
</dbReference>
<evidence type="ECO:0000256" key="2">
    <source>
        <dbReference type="SAM" id="SignalP"/>
    </source>
</evidence>
<feature type="region of interest" description="Disordered" evidence="1">
    <location>
        <begin position="72"/>
        <end position="94"/>
    </location>
</feature>
<organism evidence="3 4">
    <name type="scientific">Corynebacterium sphenisci DSM 44792</name>
    <dbReference type="NCBI Taxonomy" id="1437874"/>
    <lineage>
        <taxon>Bacteria</taxon>
        <taxon>Bacillati</taxon>
        <taxon>Actinomycetota</taxon>
        <taxon>Actinomycetes</taxon>
        <taxon>Mycobacteriales</taxon>
        <taxon>Corynebacteriaceae</taxon>
        <taxon>Corynebacterium</taxon>
    </lineage>
</organism>
<feature type="signal peptide" evidence="2">
    <location>
        <begin position="1"/>
        <end position="37"/>
    </location>
</feature>
<dbReference type="AlphaFoldDB" id="A0A1L7CW18"/>
<keyword evidence="4" id="KW-1185">Reference proteome</keyword>
<evidence type="ECO:0000313" key="4">
    <source>
        <dbReference type="Proteomes" id="UP000185469"/>
    </source>
</evidence>
<dbReference type="Proteomes" id="UP000185469">
    <property type="component" value="Chromosome"/>
</dbReference>
<dbReference type="EMBL" id="CP009248">
    <property type="protein sequence ID" value="APT90043.1"/>
    <property type="molecule type" value="Genomic_DNA"/>
</dbReference>
<dbReference type="OrthoDB" id="4428106at2"/>